<dbReference type="InterPro" id="IPR041177">
    <property type="entry name" value="GEN1_C"/>
</dbReference>
<dbReference type="CDD" id="cd09906">
    <property type="entry name" value="H3TH_YEN1"/>
    <property type="match status" value="1"/>
</dbReference>
<dbReference type="InterPro" id="IPR036279">
    <property type="entry name" value="5-3_exonuclease_C_sf"/>
</dbReference>
<keyword evidence="4" id="KW-1185">Reference proteome</keyword>
<gene>
    <name evidence="3" type="ORF">GLOTRDRAFT_19445</name>
</gene>
<dbReference type="SUPFAM" id="SSF88723">
    <property type="entry name" value="PIN domain-like"/>
    <property type="match status" value="1"/>
</dbReference>
<evidence type="ECO:0000259" key="2">
    <source>
        <dbReference type="SMART" id="SM00484"/>
    </source>
</evidence>
<dbReference type="Proteomes" id="UP000030669">
    <property type="component" value="Unassembled WGS sequence"/>
</dbReference>
<dbReference type="SMART" id="SM00484">
    <property type="entry name" value="XPGI"/>
    <property type="match status" value="1"/>
</dbReference>
<dbReference type="GO" id="GO:0008821">
    <property type="term" value="F:crossover junction DNA endonuclease activity"/>
    <property type="evidence" value="ECO:0007669"/>
    <property type="project" value="InterPro"/>
</dbReference>
<organism evidence="3 4">
    <name type="scientific">Gloeophyllum trabeum (strain ATCC 11539 / FP-39264 / Madison 617)</name>
    <name type="common">Brown rot fungus</name>
    <dbReference type="NCBI Taxonomy" id="670483"/>
    <lineage>
        <taxon>Eukaryota</taxon>
        <taxon>Fungi</taxon>
        <taxon>Dikarya</taxon>
        <taxon>Basidiomycota</taxon>
        <taxon>Agaricomycotina</taxon>
        <taxon>Agaricomycetes</taxon>
        <taxon>Gloeophyllales</taxon>
        <taxon>Gloeophyllaceae</taxon>
        <taxon>Gloeophyllum</taxon>
    </lineage>
</organism>
<dbReference type="Pfam" id="PF00867">
    <property type="entry name" value="XPG_I"/>
    <property type="match status" value="1"/>
</dbReference>
<feature type="compositionally biased region" description="Basic and acidic residues" evidence="1">
    <location>
        <begin position="466"/>
        <end position="482"/>
    </location>
</feature>
<dbReference type="STRING" id="670483.S7RSE5"/>
<accession>S7RSE5</accession>
<name>S7RSE5_GLOTA</name>
<reference evidence="3 4" key="1">
    <citation type="journal article" date="2012" name="Science">
        <title>The Paleozoic origin of enzymatic lignin decomposition reconstructed from 31 fungal genomes.</title>
        <authorList>
            <person name="Floudas D."/>
            <person name="Binder M."/>
            <person name="Riley R."/>
            <person name="Barry K."/>
            <person name="Blanchette R.A."/>
            <person name="Henrissat B."/>
            <person name="Martinez A.T."/>
            <person name="Otillar R."/>
            <person name="Spatafora J.W."/>
            <person name="Yadav J.S."/>
            <person name="Aerts A."/>
            <person name="Benoit I."/>
            <person name="Boyd A."/>
            <person name="Carlson A."/>
            <person name="Copeland A."/>
            <person name="Coutinho P.M."/>
            <person name="de Vries R.P."/>
            <person name="Ferreira P."/>
            <person name="Findley K."/>
            <person name="Foster B."/>
            <person name="Gaskell J."/>
            <person name="Glotzer D."/>
            <person name="Gorecki P."/>
            <person name="Heitman J."/>
            <person name="Hesse C."/>
            <person name="Hori C."/>
            <person name="Igarashi K."/>
            <person name="Jurgens J.A."/>
            <person name="Kallen N."/>
            <person name="Kersten P."/>
            <person name="Kohler A."/>
            <person name="Kuees U."/>
            <person name="Kumar T.K.A."/>
            <person name="Kuo A."/>
            <person name="LaButti K."/>
            <person name="Larrondo L.F."/>
            <person name="Lindquist E."/>
            <person name="Ling A."/>
            <person name="Lombard V."/>
            <person name="Lucas S."/>
            <person name="Lundell T."/>
            <person name="Martin R."/>
            <person name="McLaughlin D.J."/>
            <person name="Morgenstern I."/>
            <person name="Morin E."/>
            <person name="Murat C."/>
            <person name="Nagy L.G."/>
            <person name="Nolan M."/>
            <person name="Ohm R.A."/>
            <person name="Patyshakuliyeva A."/>
            <person name="Rokas A."/>
            <person name="Ruiz-Duenas F.J."/>
            <person name="Sabat G."/>
            <person name="Salamov A."/>
            <person name="Samejima M."/>
            <person name="Schmutz J."/>
            <person name="Slot J.C."/>
            <person name="St John F."/>
            <person name="Stenlid J."/>
            <person name="Sun H."/>
            <person name="Sun S."/>
            <person name="Syed K."/>
            <person name="Tsang A."/>
            <person name="Wiebenga A."/>
            <person name="Young D."/>
            <person name="Pisabarro A."/>
            <person name="Eastwood D.C."/>
            <person name="Martin F."/>
            <person name="Cullen D."/>
            <person name="Grigoriev I.V."/>
            <person name="Hibbett D.S."/>
        </authorList>
    </citation>
    <scope>NUCLEOTIDE SEQUENCE [LARGE SCALE GENOMIC DNA]</scope>
    <source>
        <strain evidence="3 4">ATCC 11539</strain>
    </source>
</reference>
<proteinExistence type="predicted"/>
<dbReference type="PANTHER" id="PTHR11081:SF75">
    <property type="entry name" value="ENDONUCLEASE, PUTATIVE (AFU_ORTHOLOGUE AFUA_3G13260)-RELATED"/>
    <property type="match status" value="1"/>
</dbReference>
<dbReference type="PANTHER" id="PTHR11081">
    <property type="entry name" value="FLAP ENDONUCLEASE FAMILY MEMBER"/>
    <property type="match status" value="1"/>
</dbReference>
<dbReference type="Gene3D" id="3.40.50.1010">
    <property type="entry name" value="5'-nuclease"/>
    <property type="match status" value="2"/>
</dbReference>
<dbReference type="Pfam" id="PF18380">
    <property type="entry name" value="GEN1_C"/>
    <property type="match status" value="1"/>
</dbReference>
<protein>
    <submittedName>
        <fullName evidence="3">PIN domain-like protein</fullName>
    </submittedName>
</protein>
<dbReference type="OMA" id="CHSSHEH"/>
<dbReference type="GO" id="GO:0017108">
    <property type="term" value="F:5'-flap endonuclease activity"/>
    <property type="evidence" value="ECO:0007669"/>
    <property type="project" value="TreeGrafter"/>
</dbReference>
<evidence type="ECO:0000256" key="1">
    <source>
        <dbReference type="SAM" id="MobiDB-lite"/>
    </source>
</evidence>
<dbReference type="GO" id="GO:0006281">
    <property type="term" value="P:DNA repair"/>
    <property type="evidence" value="ECO:0007669"/>
    <property type="project" value="UniProtKB-ARBA"/>
</dbReference>
<evidence type="ECO:0000313" key="4">
    <source>
        <dbReference type="Proteomes" id="UP000030669"/>
    </source>
</evidence>
<dbReference type="CDD" id="cd09870">
    <property type="entry name" value="PIN_YEN1"/>
    <property type="match status" value="1"/>
</dbReference>
<feature type="domain" description="XPG-I" evidence="2">
    <location>
        <begin position="114"/>
        <end position="191"/>
    </location>
</feature>
<dbReference type="AlphaFoldDB" id="S7RSE5"/>
<dbReference type="eggNOG" id="KOG2520">
    <property type="taxonomic scope" value="Eukaryota"/>
</dbReference>
<evidence type="ECO:0000313" key="3">
    <source>
        <dbReference type="EMBL" id="EPQ57560.1"/>
    </source>
</evidence>
<feature type="region of interest" description="Disordered" evidence="1">
    <location>
        <begin position="460"/>
        <end position="493"/>
    </location>
</feature>
<feature type="non-terminal residue" evidence="3">
    <location>
        <position position="518"/>
    </location>
</feature>
<dbReference type="SUPFAM" id="SSF47807">
    <property type="entry name" value="5' to 3' exonuclease, C-terminal subdomain"/>
    <property type="match status" value="1"/>
</dbReference>
<dbReference type="EMBL" id="KB469299">
    <property type="protein sequence ID" value="EPQ57560.1"/>
    <property type="molecule type" value="Genomic_DNA"/>
</dbReference>
<dbReference type="InterPro" id="IPR029060">
    <property type="entry name" value="PIN-like_dom_sf"/>
</dbReference>
<dbReference type="InterPro" id="IPR006084">
    <property type="entry name" value="XPG/Rad2"/>
</dbReference>
<dbReference type="RefSeq" id="XP_007863867.1">
    <property type="nucleotide sequence ID" value="XM_007865676.1"/>
</dbReference>
<dbReference type="HOGENOM" id="CLU_007575_2_1_1"/>
<dbReference type="InterPro" id="IPR006086">
    <property type="entry name" value="XPG-I_dom"/>
</dbReference>
<sequence length="518" mass="57368">MGVPGLWEVIQPVGQSRSLMNIAVVDGFERNTSGRRAYRVGIDTSIWFTHSYYSKGGENPQLRLLFFRLAKLAELPLLPLFVFDGRERPKVKRGSRMGKSGSHGLTDAFKQMLGHFGFEWRVAYGEAEAELARLNQIGIIDAILTDDVDTFIFGARVVIKNWSKELSGNKSKPATDADGKVSKHHVMVFNADDIRTHPSIGLTRGGLILFALLKGGDYDVGVPGIGEKIAHGLARAGFGDQLLTAFERRAQQPIQPFLAQWRADITTELRTNSRGLLPHRCTSVTIPVSFPDLQVLENYAAPRISPQGGGPLRDRSSLHVPRIARFCEDSFEWGYRSKILYRLRSVLWEACVMRVLRRAALEADEKEKTRRIAAGGEPGQAIRGALTPAREDTERRRAAFPGSSGLAAAQNTARAAPVPTVPKDDPLLVEIVSTRQHASTDRLLEYHVVLKPGPLVALANSGITGKRPEPSDAQKGKEHEVDPLGETRMWVPAPMMRQVHPDLVEDYETSLREKGNKR</sequence>
<feature type="region of interest" description="Disordered" evidence="1">
    <location>
        <begin position="399"/>
        <end position="421"/>
    </location>
</feature>
<dbReference type="GeneID" id="19304978"/>
<dbReference type="InterPro" id="IPR037316">
    <property type="entry name" value="Yen1_H3TH"/>
</dbReference>
<dbReference type="PRINTS" id="PR00853">
    <property type="entry name" value="XPGRADSUPER"/>
</dbReference>
<dbReference type="KEGG" id="gtr:GLOTRDRAFT_19445"/>
<dbReference type="OrthoDB" id="2959108at2759"/>